<dbReference type="AlphaFoldDB" id="A0A0W8FMB3"/>
<name>A0A0W8FMB3_9ZZZZ</name>
<protein>
    <submittedName>
        <fullName evidence="1">Uncharacterized protein</fullName>
    </submittedName>
</protein>
<organism evidence="1">
    <name type="scientific">hydrocarbon metagenome</name>
    <dbReference type="NCBI Taxonomy" id="938273"/>
    <lineage>
        <taxon>unclassified sequences</taxon>
        <taxon>metagenomes</taxon>
        <taxon>ecological metagenomes</taxon>
    </lineage>
</organism>
<reference evidence="1" key="1">
    <citation type="journal article" date="2015" name="Proc. Natl. Acad. Sci. U.S.A.">
        <title>Networks of energetic and metabolic interactions define dynamics in microbial communities.</title>
        <authorList>
            <person name="Embree M."/>
            <person name="Liu J.K."/>
            <person name="Al-Bassam M.M."/>
            <person name="Zengler K."/>
        </authorList>
    </citation>
    <scope>NUCLEOTIDE SEQUENCE</scope>
</reference>
<gene>
    <name evidence="1" type="ORF">ASZ90_008283</name>
</gene>
<proteinExistence type="predicted"/>
<accession>A0A0W8FMB3</accession>
<comment type="caution">
    <text evidence="1">The sequence shown here is derived from an EMBL/GenBank/DDBJ whole genome shotgun (WGS) entry which is preliminary data.</text>
</comment>
<dbReference type="EMBL" id="LNQE01001002">
    <property type="protein sequence ID" value="KUG21956.1"/>
    <property type="molecule type" value="Genomic_DNA"/>
</dbReference>
<sequence length="43" mass="4754">MRVKKTNTTVIPAKAGIQEEIKLDAGLRRHDIDCHGGILFPLP</sequence>
<evidence type="ECO:0000313" key="1">
    <source>
        <dbReference type="EMBL" id="KUG21956.1"/>
    </source>
</evidence>